<evidence type="ECO:0000313" key="8">
    <source>
        <dbReference type="Proteomes" id="UP001501295"/>
    </source>
</evidence>
<dbReference type="InterPro" id="IPR005829">
    <property type="entry name" value="Sugar_transporter_CS"/>
</dbReference>
<dbReference type="Gene3D" id="1.20.1250.20">
    <property type="entry name" value="MFS general substrate transporter like domains"/>
    <property type="match status" value="2"/>
</dbReference>
<sequence>MAINAPEKAVPVPATTPRPTGIRRAEIGMPIALLGLFVALLPPIIETLAFKIRVLDPGNSAGALSLVLAIGAVCAMIMNPLAGRLSDRTRGRLGRRRPWILAGVVLGYGALLIIAFAQSVPMLLLGWALAQIFFNAAVSALLAIMADKVRPEHRGRVAAAVGVAQNGSQVAGVYLVQLFTSSVAQTLVPGTIGVAIVIVYAFVMNDEPLTEKAPRFTLKDFLGSFYFNPAKNPDFGWAWLTRFLMTASAATATNYLTYYLIVDFKNTTTEAATNVFHATLFYVIGIVITTFVAGAISDRIGRRKPFVLVAALIGVVGLSIIAFAPSIGVILLGELIMGAGIGSFYAVDLALITDVLPKDGNNAKDLGVVNIAQALPQSLVPVGAPAAVSAFGYPGLFISGAVVGLIGAVSVFRIKASR</sequence>
<feature type="transmembrane region" description="Helical" evidence="5">
    <location>
        <begin position="60"/>
        <end position="78"/>
    </location>
</feature>
<feature type="transmembrane region" description="Helical" evidence="5">
    <location>
        <begin position="182"/>
        <end position="203"/>
    </location>
</feature>
<dbReference type="Pfam" id="PF07690">
    <property type="entry name" value="MFS_1"/>
    <property type="match status" value="1"/>
</dbReference>
<dbReference type="InterPro" id="IPR011701">
    <property type="entry name" value="MFS"/>
</dbReference>
<protein>
    <submittedName>
        <fullName evidence="7">MFS transporter</fullName>
    </submittedName>
</protein>
<proteinExistence type="predicted"/>
<dbReference type="Proteomes" id="UP001501295">
    <property type="component" value="Unassembled WGS sequence"/>
</dbReference>
<evidence type="ECO:0000256" key="5">
    <source>
        <dbReference type="SAM" id="Phobius"/>
    </source>
</evidence>
<dbReference type="InterPro" id="IPR036259">
    <property type="entry name" value="MFS_trans_sf"/>
</dbReference>
<dbReference type="PANTHER" id="PTHR23528">
    <property type="match status" value="1"/>
</dbReference>
<dbReference type="InterPro" id="IPR020846">
    <property type="entry name" value="MFS_dom"/>
</dbReference>
<keyword evidence="4 5" id="KW-0472">Membrane</keyword>
<comment type="subcellular location">
    <subcellularLocation>
        <location evidence="1">Cell membrane</location>
        <topology evidence="1">Multi-pass membrane protein</topology>
    </subcellularLocation>
</comment>
<accession>A0ABP8W6G1</accession>
<evidence type="ECO:0000313" key="7">
    <source>
        <dbReference type="EMBL" id="GAA4681673.1"/>
    </source>
</evidence>
<dbReference type="PROSITE" id="PS00216">
    <property type="entry name" value="SUGAR_TRANSPORT_1"/>
    <property type="match status" value="1"/>
</dbReference>
<feature type="transmembrane region" description="Helical" evidence="5">
    <location>
        <begin position="274"/>
        <end position="294"/>
    </location>
</feature>
<comment type="caution">
    <text evidence="7">The sequence shown here is derived from an EMBL/GenBank/DDBJ whole genome shotgun (WGS) entry which is preliminary data.</text>
</comment>
<evidence type="ECO:0000256" key="3">
    <source>
        <dbReference type="ARBA" id="ARBA00022989"/>
    </source>
</evidence>
<name>A0ABP8W6G1_9MICO</name>
<evidence type="ECO:0000256" key="1">
    <source>
        <dbReference type="ARBA" id="ARBA00004651"/>
    </source>
</evidence>
<gene>
    <name evidence="7" type="ORF">GCM10025780_28800</name>
</gene>
<feature type="transmembrane region" description="Helical" evidence="5">
    <location>
        <begin position="306"/>
        <end position="332"/>
    </location>
</feature>
<dbReference type="PANTHER" id="PTHR23528:SF1">
    <property type="entry name" value="MAJOR FACILITATOR SUPERFAMILY (MFS) PROFILE DOMAIN-CONTAINING PROTEIN"/>
    <property type="match status" value="1"/>
</dbReference>
<organism evidence="7 8">
    <name type="scientific">Frondihabitans cladoniiphilus</name>
    <dbReference type="NCBI Taxonomy" id="715785"/>
    <lineage>
        <taxon>Bacteria</taxon>
        <taxon>Bacillati</taxon>
        <taxon>Actinomycetota</taxon>
        <taxon>Actinomycetes</taxon>
        <taxon>Micrococcales</taxon>
        <taxon>Microbacteriaceae</taxon>
        <taxon>Frondihabitans</taxon>
    </lineage>
</organism>
<evidence type="ECO:0000256" key="4">
    <source>
        <dbReference type="ARBA" id="ARBA00023136"/>
    </source>
</evidence>
<reference evidence="8" key="1">
    <citation type="journal article" date="2019" name="Int. J. Syst. Evol. Microbiol.">
        <title>The Global Catalogue of Microorganisms (GCM) 10K type strain sequencing project: providing services to taxonomists for standard genome sequencing and annotation.</title>
        <authorList>
            <consortium name="The Broad Institute Genomics Platform"/>
            <consortium name="The Broad Institute Genome Sequencing Center for Infectious Disease"/>
            <person name="Wu L."/>
            <person name="Ma J."/>
        </authorList>
    </citation>
    <scope>NUCLEOTIDE SEQUENCE [LARGE SCALE GENOMIC DNA]</scope>
    <source>
        <strain evidence="8">JCM 18956</strain>
    </source>
</reference>
<keyword evidence="3 5" id="KW-1133">Transmembrane helix</keyword>
<dbReference type="EMBL" id="BAABLM010000006">
    <property type="protein sequence ID" value="GAA4681673.1"/>
    <property type="molecule type" value="Genomic_DNA"/>
</dbReference>
<evidence type="ECO:0000256" key="2">
    <source>
        <dbReference type="ARBA" id="ARBA00022692"/>
    </source>
</evidence>
<dbReference type="PROSITE" id="PS50850">
    <property type="entry name" value="MFS"/>
    <property type="match status" value="1"/>
</dbReference>
<feature type="transmembrane region" description="Helical" evidence="5">
    <location>
        <begin position="99"/>
        <end position="118"/>
    </location>
</feature>
<feature type="transmembrane region" description="Helical" evidence="5">
    <location>
        <begin position="27"/>
        <end position="45"/>
    </location>
</feature>
<keyword evidence="2 5" id="KW-0812">Transmembrane</keyword>
<dbReference type="SUPFAM" id="SSF103473">
    <property type="entry name" value="MFS general substrate transporter"/>
    <property type="match status" value="1"/>
</dbReference>
<feature type="transmembrane region" description="Helical" evidence="5">
    <location>
        <begin position="239"/>
        <end position="262"/>
    </location>
</feature>
<feature type="transmembrane region" description="Helical" evidence="5">
    <location>
        <begin position="391"/>
        <end position="412"/>
    </location>
</feature>
<keyword evidence="8" id="KW-1185">Reference proteome</keyword>
<feature type="domain" description="Major facilitator superfamily (MFS) profile" evidence="6">
    <location>
        <begin position="28"/>
        <end position="418"/>
    </location>
</feature>
<evidence type="ECO:0000259" key="6">
    <source>
        <dbReference type="PROSITE" id="PS50850"/>
    </source>
</evidence>
<feature type="transmembrane region" description="Helical" evidence="5">
    <location>
        <begin position="124"/>
        <end position="145"/>
    </location>
</feature>